<proteinExistence type="predicted"/>
<sequence length="260" mass="27123">AAHPPHVVRGDPGRRVQDLPQPLRPALPLGPHLVRAVRADRRGRRHGGGRGPDHRRAGGRRNDHGHLHPAHGAGLRRVVGERHLPCLRGVPWAPGDAGRGARPRPVAGDSALRGAAHGGLPDRPGLHLLHHPRLHRHGDVLRRGPGGGGGEPWAGGGAGPLARAGARVAGSHPGDRDRGGADRLAPQLRRERVLDGEHGGQRRRAVDGGADRHAGAQPAPVGPGGAVLHHGRGAAVLRPPHPLRRAGRADDGRGDPGLRL</sequence>
<feature type="region of interest" description="Disordered" evidence="1">
    <location>
        <begin position="1"/>
        <end position="71"/>
    </location>
</feature>
<accession>A0A6J4KJ47</accession>
<feature type="non-terminal residue" evidence="2">
    <location>
        <position position="260"/>
    </location>
</feature>
<feature type="region of interest" description="Disordered" evidence="1">
    <location>
        <begin position="142"/>
        <end position="260"/>
    </location>
</feature>
<dbReference type="AlphaFoldDB" id="A0A6J4KJ47"/>
<evidence type="ECO:0000256" key="1">
    <source>
        <dbReference type="SAM" id="MobiDB-lite"/>
    </source>
</evidence>
<dbReference type="EMBL" id="CADCTW010000055">
    <property type="protein sequence ID" value="CAA9307646.1"/>
    <property type="molecule type" value="Genomic_DNA"/>
</dbReference>
<name>A0A6J4KJ47_9BACT</name>
<feature type="compositionally biased region" description="Basic and acidic residues" evidence="1">
    <location>
        <begin position="8"/>
        <end position="17"/>
    </location>
</feature>
<protein>
    <submittedName>
        <fullName evidence="2">Uncharacterized protein</fullName>
    </submittedName>
</protein>
<feature type="non-terminal residue" evidence="2">
    <location>
        <position position="1"/>
    </location>
</feature>
<organism evidence="2">
    <name type="scientific">uncultured Gemmatimonadota bacterium</name>
    <dbReference type="NCBI Taxonomy" id="203437"/>
    <lineage>
        <taxon>Bacteria</taxon>
        <taxon>Pseudomonadati</taxon>
        <taxon>Gemmatimonadota</taxon>
        <taxon>environmental samples</taxon>
    </lineage>
</organism>
<gene>
    <name evidence="2" type="ORF">AVDCRST_MAG68-979</name>
</gene>
<feature type="compositionally biased region" description="Basic and acidic residues" evidence="1">
    <location>
        <begin position="188"/>
        <end position="214"/>
    </location>
</feature>
<feature type="compositionally biased region" description="Gly residues" evidence="1">
    <location>
        <begin position="144"/>
        <end position="159"/>
    </location>
</feature>
<evidence type="ECO:0000313" key="2">
    <source>
        <dbReference type="EMBL" id="CAA9307646.1"/>
    </source>
</evidence>
<feature type="compositionally biased region" description="Basic and acidic residues" evidence="1">
    <location>
        <begin position="51"/>
        <end position="66"/>
    </location>
</feature>
<feature type="compositionally biased region" description="Basic and acidic residues" evidence="1">
    <location>
        <begin position="247"/>
        <end position="260"/>
    </location>
</feature>
<reference evidence="2" key="1">
    <citation type="submission" date="2020-02" db="EMBL/GenBank/DDBJ databases">
        <authorList>
            <person name="Meier V. D."/>
        </authorList>
    </citation>
    <scope>NUCLEOTIDE SEQUENCE</scope>
    <source>
        <strain evidence="2">AVDCRST_MAG68</strain>
    </source>
</reference>
<feature type="compositionally biased region" description="Low complexity" evidence="1">
    <location>
        <begin position="160"/>
        <end position="170"/>
    </location>
</feature>